<dbReference type="Proteomes" id="UP000481252">
    <property type="component" value="Unassembled WGS sequence"/>
</dbReference>
<dbReference type="InterPro" id="IPR004629">
    <property type="entry name" value="WecG_TagA_CpsF"/>
</dbReference>
<dbReference type="CDD" id="cd06533">
    <property type="entry name" value="Glyco_transf_WecG_TagA"/>
    <property type="match status" value="1"/>
</dbReference>
<dbReference type="EMBL" id="JAAKZG010000002">
    <property type="protein sequence ID" value="NGN40313.1"/>
    <property type="molecule type" value="Genomic_DNA"/>
</dbReference>
<dbReference type="PANTHER" id="PTHR34136:SF1">
    <property type="entry name" value="UDP-N-ACETYL-D-MANNOSAMINURONIC ACID TRANSFERASE"/>
    <property type="match status" value="1"/>
</dbReference>
<reference evidence="3 4" key="1">
    <citation type="submission" date="2020-02" db="EMBL/GenBank/DDBJ databases">
        <title>Genome sequence of the type strain CGMCC 1.15528 of Mesorhizobium zhangyense.</title>
        <authorList>
            <person name="Gao J."/>
            <person name="Sun J."/>
        </authorList>
    </citation>
    <scope>NUCLEOTIDE SEQUENCE [LARGE SCALE GENOMIC DNA]</scope>
    <source>
        <strain evidence="3 4">CGMCC 1.15528</strain>
    </source>
</reference>
<protein>
    <submittedName>
        <fullName evidence="3">WecB/TagA/CpsF family glycosyltransferase</fullName>
    </submittedName>
</protein>
<dbReference type="RefSeq" id="WP_165114833.1">
    <property type="nucleotide sequence ID" value="NZ_JAAKZG010000002.1"/>
</dbReference>
<dbReference type="Pfam" id="PF03808">
    <property type="entry name" value="Glyco_tran_WecG"/>
    <property type="match status" value="1"/>
</dbReference>
<evidence type="ECO:0000256" key="1">
    <source>
        <dbReference type="ARBA" id="ARBA00022676"/>
    </source>
</evidence>
<name>A0A7C9R7L8_9HYPH</name>
<keyword evidence="1" id="KW-0328">Glycosyltransferase</keyword>
<gene>
    <name evidence="3" type="ORF">G6N74_04490</name>
</gene>
<comment type="caution">
    <text evidence="3">The sequence shown here is derived from an EMBL/GenBank/DDBJ whole genome shotgun (WGS) entry which is preliminary data.</text>
</comment>
<keyword evidence="4" id="KW-1185">Reference proteome</keyword>
<evidence type="ECO:0000313" key="4">
    <source>
        <dbReference type="Proteomes" id="UP000481252"/>
    </source>
</evidence>
<dbReference type="GO" id="GO:0016758">
    <property type="term" value="F:hexosyltransferase activity"/>
    <property type="evidence" value="ECO:0007669"/>
    <property type="project" value="TreeGrafter"/>
</dbReference>
<accession>A0A7C9R7L8</accession>
<proteinExistence type="predicted"/>
<organism evidence="3 4">
    <name type="scientific">Mesorhizobium zhangyense</name>
    <dbReference type="NCBI Taxonomy" id="1776730"/>
    <lineage>
        <taxon>Bacteria</taxon>
        <taxon>Pseudomonadati</taxon>
        <taxon>Pseudomonadota</taxon>
        <taxon>Alphaproteobacteria</taxon>
        <taxon>Hyphomicrobiales</taxon>
        <taxon>Phyllobacteriaceae</taxon>
        <taxon>Mesorhizobium</taxon>
    </lineage>
</organism>
<evidence type="ECO:0000313" key="3">
    <source>
        <dbReference type="EMBL" id="NGN40313.1"/>
    </source>
</evidence>
<keyword evidence="2 3" id="KW-0808">Transferase</keyword>
<dbReference type="AlphaFoldDB" id="A0A7C9R7L8"/>
<sequence length="260" mass="29329">MNVHAGRRSSDVKSWRMILGIHVANIEWGEAITILKRKLDDNRFTKISFLNAHNANIACVDEAFADALNDFVILPDGIGVDIASKLLYGAPFPSNLNGTDFIPAFLKASARPLTVGLIGATRRNADEAARKLAALAEQHSFAVIHDGYFAPKDEPEILERIRILRPDILLVAMGVPRQELWIARNLTKQHCILPIAVGALLDFLSGSVPRAPGWMRTLRLEWLFRLIIEPRRLWRRYIVGNPLFLARALHQKFFGVREER</sequence>
<dbReference type="PANTHER" id="PTHR34136">
    <property type="match status" value="1"/>
</dbReference>
<dbReference type="NCBIfam" id="TIGR00696">
    <property type="entry name" value="wecG_tagA_cpsF"/>
    <property type="match status" value="1"/>
</dbReference>
<evidence type="ECO:0000256" key="2">
    <source>
        <dbReference type="ARBA" id="ARBA00022679"/>
    </source>
</evidence>